<protein>
    <submittedName>
        <fullName evidence="1">Secreted antigen 1</fullName>
    </submittedName>
</protein>
<dbReference type="EMBL" id="JAHBMH010000067">
    <property type="protein sequence ID" value="KAK1934058.1"/>
    <property type="molecule type" value="Genomic_DNA"/>
</dbReference>
<sequence>MSKDHRCVDLQNADTLKDILDFLTKVDSFNSSKNHVFLMLLEEVVGYCSNTNTFYTEGSVDTSLGGTINNVCIGARTIREALLQDAQGNTGSFGNYATLTIPENGGECEKKCIKVCCDFIKKYLPPFYSVLYFLYFNVDKECNAIGGSQWKDKQVNGINDNLGLWLTQEKSSKPFTPGLVKRGFQSKELHNTNNGQKVAEQIQTILSHDFEGTLQSALFYMLFICDWHEALLGHACSFLYYFCNKLLVDVDGTYRSNLKENSAVNFDELNNACTKLKENLQPFILGVSYISTVCRKGTESMFEGIWNPSHIQKYCEWLTDKLDNIKSALEEMSSDCKNWSSGTIGLSYSAGPFRYGFVFRDNDWQDDFTTTKYTTLQSQIKDLQSSLQSLLNSLKGKDSATTGASRAAAAGASVGVLSLGGAGAGVAYGFNLFGLKDIMSGVFGAIRGLVVGL</sequence>
<reference evidence="1" key="1">
    <citation type="journal article" date="2014" name="Nucleic Acids Res.">
        <title>The evolutionary dynamics of variant antigen genes in Babesia reveal a history of genomic innovation underlying host-parasite interaction.</title>
        <authorList>
            <person name="Jackson A.P."/>
            <person name="Otto T.D."/>
            <person name="Darby A."/>
            <person name="Ramaprasad A."/>
            <person name="Xia D."/>
            <person name="Echaide I.E."/>
            <person name="Farber M."/>
            <person name="Gahlot S."/>
            <person name="Gamble J."/>
            <person name="Gupta D."/>
            <person name="Gupta Y."/>
            <person name="Jackson L."/>
            <person name="Malandrin L."/>
            <person name="Malas T.B."/>
            <person name="Moussa E."/>
            <person name="Nair M."/>
            <person name="Reid A.J."/>
            <person name="Sanders M."/>
            <person name="Sharma J."/>
            <person name="Tracey A."/>
            <person name="Quail M.A."/>
            <person name="Weir W."/>
            <person name="Wastling J.M."/>
            <person name="Hall N."/>
            <person name="Willadsen P."/>
            <person name="Lingelbach K."/>
            <person name="Shiels B."/>
            <person name="Tait A."/>
            <person name="Berriman M."/>
            <person name="Allred D.R."/>
            <person name="Pain A."/>
        </authorList>
    </citation>
    <scope>NUCLEOTIDE SEQUENCE</scope>
    <source>
        <strain evidence="1">1802A</strain>
    </source>
</reference>
<dbReference type="AlphaFoldDB" id="A0AAD9LEV2"/>
<reference evidence="1" key="2">
    <citation type="submission" date="2021-05" db="EMBL/GenBank/DDBJ databases">
        <authorList>
            <person name="Pain A."/>
        </authorList>
    </citation>
    <scope>NUCLEOTIDE SEQUENCE</scope>
    <source>
        <strain evidence="1">1802A</strain>
    </source>
</reference>
<organism evidence="1 2">
    <name type="scientific">Babesia divergens</name>
    <dbReference type="NCBI Taxonomy" id="32595"/>
    <lineage>
        <taxon>Eukaryota</taxon>
        <taxon>Sar</taxon>
        <taxon>Alveolata</taxon>
        <taxon>Apicomplexa</taxon>
        <taxon>Aconoidasida</taxon>
        <taxon>Piroplasmida</taxon>
        <taxon>Babesiidae</taxon>
        <taxon>Babesia</taxon>
    </lineage>
</organism>
<evidence type="ECO:0000313" key="2">
    <source>
        <dbReference type="Proteomes" id="UP001195914"/>
    </source>
</evidence>
<proteinExistence type="predicted"/>
<name>A0AAD9LEV2_BABDI</name>
<dbReference type="Proteomes" id="UP001195914">
    <property type="component" value="Unassembled WGS sequence"/>
</dbReference>
<keyword evidence="2" id="KW-1185">Reference proteome</keyword>
<accession>A0AAD9LEV2</accession>
<evidence type="ECO:0000313" key="1">
    <source>
        <dbReference type="EMBL" id="KAK1934058.1"/>
    </source>
</evidence>
<comment type="caution">
    <text evidence="1">The sequence shown here is derived from an EMBL/GenBank/DDBJ whole genome shotgun (WGS) entry which is preliminary data.</text>
</comment>
<gene>
    <name evidence="1" type="ORF">X943_002786</name>
</gene>